<dbReference type="InterPro" id="IPR009057">
    <property type="entry name" value="Homeodomain-like_sf"/>
</dbReference>
<dbReference type="Proteomes" id="UP000191110">
    <property type="component" value="Unassembled WGS sequence"/>
</dbReference>
<dbReference type="Pfam" id="PF02914">
    <property type="entry name" value="DDE_2"/>
    <property type="match status" value="1"/>
</dbReference>
<dbReference type="PROSITE" id="PS51702">
    <property type="entry name" value="HTH_MU"/>
    <property type="match status" value="1"/>
</dbReference>
<dbReference type="InterPro" id="IPR012337">
    <property type="entry name" value="RNaseH-like_sf"/>
</dbReference>
<dbReference type="SUPFAM" id="SSF50610">
    <property type="entry name" value="mu transposase, C-terminal domain"/>
    <property type="match status" value="1"/>
</dbReference>
<dbReference type="GO" id="GO:0004803">
    <property type="term" value="F:transposase activity"/>
    <property type="evidence" value="ECO:0007669"/>
    <property type="project" value="InterPro"/>
</dbReference>
<evidence type="ECO:0000256" key="1">
    <source>
        <dbReference type="SAM" id="MobiDB-lite"/>
    </source>
</evidence>
<dbReference type="Gene3D" id="1.10.10.10">
    <property type="entry name" value="Winged helix-like DNA-binding domain superfamily/Winged helix DNA-binding domain"/>
    <property type="match status" value="1"/>
</dbReference>
<dbReference type="Gene3D" id="2.30.30.130">
    <property type="entry name" value="Transposase, Mu, C-terminal"/>
    <property type="match status" value="1"/>
</dbReference>
<dbReference type="AlphaFoldDB" id="A0A1T2L951"/>
<protein>
    <submittedName>
        <fullName evidence="3">DNA-binding protein</fullName>
    </submittedName>
</protein>
<evidence type="ECO:0000259" key="2">
    <source>
        <dbReference type="PROSITE" id="PS51702"/>
    </source>
</evidence>
<proteinExistence type="predicted"/>
<dbReference type="SUPFAM" id="SSF53098">
    <property type="entry name" value="Ribonuclease H-like"/>
    <property type="match status" value="1"/>
</dbReference>
<keyword evidence="4" id="KW-1185">Reference proteome</keyword>
<evidence type="ECO:0000313" key="4">
    <source>
        <dbReference type="Proteomes" id="UP000191110"/>
    </source>
</evidence>
<dbReference type="InterPro" id="IPR036397">
    <property type="entry name" value="RNaseH_sf"/>
</dbReference>
<feature type="domain" description="HTH Mu-type" evidence="2">
    <location>
        <begin position="4"/>
        <end position="70"/>
    </location>
</feature>
<dbReference type="InterPro" id="IPR003314">
    <property type="entry name" value="Mu-type_HTH"/>
</dbReference>
<accession>A0A1T2L951</accession>
<dbReference type="Pfam" id="PF09039">
    <property type="entry name" value="HTH_Tnp_Mu_2"/>
    <property type="match status" value="1"/>
</dbReference>
<feature type="compositionally biased region" description="Basic and acidic residues" evidence="1">
    <location>
        <begin position="32"/>
        <end position="49"/>
    </location>
</feature>
<dbReference type="InterPro" id="IPR004189">
    <property type="entry name" value="Phage_Mu_transposase"/>
</dbReference>
<organism evidence="3 4">
    <name type="scientific">Solemya pervernicosa gill symbiont</name>
    <dbReference type="NCBI Taxonomy" id="642797"/>
    <lineage>
        <taxon>Bacteria</taxon>
        <taxon>Pseudomonadati</taxon>
        <taxon>Pseudomonadota</taxon>
        <taxon>Gammaproteobacteria</taxon>
        <taxon>sulfur-oxidizing symbionts</taxon>
    </lineage>
</organism>
<dbReference type="SUPFAM" id="SSF46955">
    <property type="entry name" value="Putative DNA-binding domain"/>
    <property type="match status" value="1"/>
</dbReference>
<dbReference type="GO" id="GO:0015074">
    <property type="term" value="P:DNA integration"/>
    <property type="evidence" value="ECO:0007669"/>
    <property type="project" value="InterPro"/>
</dbReference>
<dbReference type="SUPFAM" id="SSF46689">
    <property type="entry name" value="Homeodomain-like"/>
    <property type="match status" value="2"/>
</dbReference>
<dbReference type="OrthoDB" id="5676324at2"/>
<dbReference type="InterPro" id="IPR009004">
    <property type="entry name" value="Transposase_Mu_C"/>
</dbReference>
<comment type="caution">
    <text evidence="3">The sequence shown here is derived from an EMBL/GenBank/DDBJ whole genome shotgun (WGS) entry which is preliminary data.</text>
</comment>
<dbReference type="EMBL" id="MPRL01000007">
    <property type="protein sequence ID" value="OOZ41635.1"/>
    <property type="molecule type" value="Genomic_DNA"/>
</dbReference>
<dbReference type="Gene3D" id="6.10.250.2550">
    <property type="match status" value="1"/>
</dbReference>
<dbReference type="GO" id="GO:0003677">
    <property type="term" value="F:DNA binding"/>
    <property type="evidence" value="ECO:0007669"/>
    <property type="project" value="UniProtKB-KW"/>
</dbReference>
<dbReference type="InterPro" id="IPR036388">
    <property type="entry name" value="WH-like_DNA-bd_sf"/>
</dbReference>
<dbReference type="Gene3D" id="1.10.10.60">
    <property type="entry name" value="Homeodomain-like"/>
    <property type="match status" value="2"/>
</dbReference>
<name>A0A1T2L951_9GAMM</name>
<dbReference type="Pfam" id="PF09299">
    <property type="entry name" value="Mu-transpos_C"/>
    <property type="match status" value="1"/>
</dbReference>
<dbReference type="InterPro" id="IPR009061">
    <property type="entry name" value="DNA-bd_dom_put_sf"/>
</dbReference>
<evidence type="ECO:0000313" key="3">
    <source>
        <dbReference type="EMBL" id="OOZ41635.1"/>
    </source>
</evidence>
<feature type="region of interest" description="Disordered" evidence="1">
    <location>
        <begin position="28"/>
        <end position="49"/>
    </location>
</feature>
<dbReference type="InterPro" id="IPR015378">
    <property type="entry name" value="Transposase-like_Mu_C"/>
</dbReference>
<reference evidence="3 4" key="1">
    <citation type="submission" date="2016-11" db="EMBL/GenBank/DDBJ databases">
        <title>Mixed transmission modes and dynamic genome evolution in an obligate animal-bacterial symbiosis.</title>
        <authorList>
            <person name="Russell S.L."/>
            <person name="Corbett-Detig R.B."/>
            <person name="Cavanaugh C.M."/>
        </authorList>
    </citation>
    <scope>NUCLEOTIDE SEQUENCE [LARGE SCALE GENOMIC DNA]</scope>
    <source>
        <strain evidence="3">Sveles-Q1</strain>
    </source>
</reference>
<dbReference type="Gene3D" id="3.30.420.10">
    <property type="entry name" value="Ribonuclease H-like superfamily/Ribonuclease H"/>
    <property type="match status" value="1"/>
</dbReference>
<sequence length="706" mass="79847">MMNAREWYSAMELAGMSGMPETKSAVIRRAKKGEWQDRKRAGRGGGKEYHISALPTETQAALLIQQQPKEAAPASTPKRDEIHHYSREGLWENYEAKPAKQKQQAEDRLAAINAALTLIETGTKKSEAWKQAAEQSGMSKATLYRHYSKVTHYDRSDWLAALVSGYTGRTATASCDNDAWDFFKTDYLRLEQPAAACYDRLSRAAQEEGWSIPGLRTLERRIEREIPLTLRVLMREGEHALMRMYPAQQRHVQDLHAMQWINGDGYQHNVFVMWPDGTIGRPKTWFWQDIYSRKILAYRTDQTEHTDMLRLAFGDMIENYGIPDDATIDNTRAAANKWMTGGVANRYRFKVKEDDPLGIMPTLGIKVHWTSVLNGKGHGQAKPIERAFGVGGLGEYIDKHPSLSGAYTGENPMAKPESYGSKAIPLATFLAILDKEIPAWNAKPLRRTELCGGVKSYDQVFNESYEKATIRKATEEQRRLWLLSAEAIKVGNDGTIILDAGAASGIGKNRYHSDTLYEFQGKKIVVRFDPDKLHDNVHLYTLDSRYIGEAKCIDATGFGDTSAAREHKRQRTAMIKATKIAAKAEQRMDSVELNNLVPTTNTPLPKPGSVRMFMPTTHQQRTPQKRALTPEELAIAAQLQETPAEVRELPQTPRQRYQRWAELDAAITAGEEINEQDRTWHERCQSTNEWSAEHTVHQEFGLSIAQ</sequence>
<dbReference type="GO" id="GO:0006313">
    <property type="term" value="P:DNA transposition"/>
    <property type="evidence" value="ECO:0007669"/>
    <property type="project" value="InterPro"/>
</dbReference>
<dbReference type="InterPro" id="IPR015126">
    <property type="entry name" value="Mu_I-gamma"/>
</dbReference>
<gene>
    <name evidence="3" type="ORF">BOW53_02855</name>
</gene>
<dbReference type="Pfam" id="PF02316">
    <property type="entry name" value="HTH_Tnp_Mu_1"/>
    <property type="match status" value="1"/>
</dbReference>
<keyword evidence="3" id="KW-0238">DNA-binding</keyword>